<dbReference type="InterPro" id="IPR050599">
    <property type="entry name" value="VDCC_alpha-1_subunit"/>
</dbReference>
<name>A0AAV4HQV3_9GAST</name>
<evidence type="ECO:0000256" key="3">
    <source>
        <dbReference type="ARBA" id="ARBA00022568"/>
    </source>
</evidence>
<evidence type="ECO:0000256" key="10">
    <source>
        <dbReference type="ARBA" id="ARBA00023136"/>
    </source>
</evidence>
<evidence type="ECO:0000256" key="12">
    <source>
        <dbReference type="SAM" id="Phobius"/>
    </source>
</evidence>
<evidence type="ECO:0000256" key="8">
    <source>
        <dbReference type="ARBA" id="ARBA00022989"/>
    </source>
</evidence>
<sequence>MCVIILNCVTLGMYQPCSDEVCTTVRCQLLEGFDHFIFAFFAIEMLIKMVAMGVWGKDTYLAEAWNRLDCFIVVAG</sequence>
<protein>
    <submittedName>
        <fullName evidence="14">Voltage-dependent T-type calcium channel subunit alpha</fullName>
    </submittedName>
</protein>
<dbReference type="EMBL" id="BMAT01002127">
    <property type="protein sequence ID" value="GFR99438.1"/>
    <property type="molecule type" value="Genomic_DNA"/>
</dbReference>
<evidence type="ECO:0000256" key="1">
    <source>
        <dbReference type="ARBA" id="ARBA00004141"/>
    </source>
</evidence>
<evidence type="ECO:0000256" key="4">
    <source>
        <dbReference type="ARBA" id="ARBA00022673"/>
    </source>
</evidence>
<keyword evidence="15" id="KW-1185">Reference proteome</keyword>
<feature type="transmembrane region" description="Helical" evidence="12">
    <location>
        <begin position="36"/>
        <end position="55"/>
    </location>
</feature>
<dbReference type="GO" id="GO:0098703">
    <property type="term" value="P:calcium ion import across plasma membrane"/>
    <property type="evidence" value="ECO:0007669"/>
    <property type="project" value="TreeGrafter"/>
</dbReference>
<keyword evidence="5 12" id="KW-0812">Transmembrane</keyword>
<evidence type="ECO:0000256" key="11">
    <source>
        <dbReference type="ARBA" id="ARBA00023303"/>
    </source>
</evidence>
<keyword evidence="9" id="KW-0406">Ion transport</keyword>
<feature type="domain" description="Ion transport" evidence="13">
    <location>
        <begin position="1"/>
        <end position="74"/>
    </location>
</feature>
<dbReference type="SUPFAM" id="SSF81324">
    <property type="entry name" value="Voltage-gated potassium channels"/>
    <property type="match status" value="1"/>
</dbReference>
<dbReference type="PANTHER" id="PTHR45628">
    <property type="entry name" value="VOLTAGE-DEPENDENT CALCIUM CHANNEL TYPE A SUBUNIT ALPHA-1"/>
    <property type="match status" value="1"/>
</dbReference>
<keyword evidence="4" id="KW-0107">Calcium channel</keyword>
<organism evidence="14 15">
    <name type="scientific">Elysia marginata</name>
    <dbReference type="NCBI Taxonomy" id="1093978"/>
    <lineage>
        <taxon>Eukaryota</taxon>
        <taxon>Metazoa</taxon>
        <taxon>Spiralia</taxon>
        <taxon>Lophotrochozoa</taxon>
        <taxon>Mollusca</taxon>
        <taxon>Gastropoda</taxon>
        <taxon>Heterobranchia</taxon>
        <taxon>Euthyneura</taxon>
        <taxon>Panpulmonata</taxon>
        <taxon>Sacoglossa</taxon>
        <taxon>Placobranchoidea</taxon>
        <taxon>Plakobranchidae</taxon>
        <taxon>Elysia</taxon>
    </lineage>
</organism>
<evidence type="ECO:0000256" key="5">
    <source>
        <dbReference type="ARBA" id="ARBA00022692"/>
    </source>
</evidence>
<comment type="caution">
    <text evidence="14">The sequence shown here is derived from an EMBL/GenBank/DDBJ whole genome shotgun (WGS) entry which is preliminary data.</text>
</comment>
<accession>A0AAV4HQV3</accession>
<evidence type="ECO:0000256" key="7">
    <source>
        <dbReference type="ARBA" id="ARBA00022882"/>
    </source>
</evidence>
<keyword evidence="6" id="KW-0106">Calcium</keyword>
<evidence type="ECO:0000259" key="13">
    <source>
        <dbReference type="Pfam" id="PF00520"/>
    </source>
</evidence>
<keyword evidence="2" id="KW-0813">Transport</keyword>
<dbReference type="Pfam" id="PF00520">
    <property type="entry name" value="Ion_trans"/>
    <property type="match status" value="1"/>
</dbReference>
<keyword evidence="7" id="KW-0851">Voltage-gated channel</keyword>
<dbReference type="Gene3D" id="1.20.120.350">
    <property type="entry name" value="Voltage-gated potassium channels. Chain C"/>
    <property type="match status" value="1"/>
</dbReference>
<keyword evidence="10 12" id="KW-0472">Membrane</keyword>
<keyword evidence="11" id="KW-0407">Ion channel</keyword>
<comment type="subcellular location">
    <subcellularLocation>
        <location evidence="1">Membrane</location>
        <topology evidence="1">Multi-pass membrane protein</topology>
    </subcellularLocation>
</comment>
<evidence type="ECO:0000256" key="6">
    <source>
        <dbReference type="ARBA" id="ARBA00022837"/>
    </source>
</evidence>
<proteinExistence type="predicted"/>
<gene>
    <name evidence="14" type="ORF">ElyMa_001044300</name>
</gene>
<dbReference type="Proteomes" id="UP000762676">
    <property type="component" value="Unassembled WGS sequence"/>
</dbReference>
<dbReference type="PANTHER" id="PTHR45628:SF22">
    <property type="entry name" value="VOLTAGE-DEPENDENT T-TYPE CALCIUM CHANNEL SUBUNIT ALPHA"/>
    <property type="match status" value="1"/>
</dbReference>
<dbReference type="GO" id="GO:0005891">
    <property type="term" value="C:voltage-gated calcium channel complex"/>
    <property type="evidence" value="ECO:0007669"/>
    <property type="project" value="TreeGrafter"/>
</dbReference>
<evidence type="ECO:0000256" key="2">
    <source>
        <dbReference type="ARBA" id="ARBA00022448"/>
    </source>
</evidence>
<evidence type="ECO:0000313" key="15">
    <source>
        <dbReference type="Proteomes" id="UP000762676"/>
    </source>
</evidence>
<dbReference type="GO" id="GO:0008331">
    <property type="term" value="F:high voltage-gated calcium channel activity"/>
    <property type="evidence" value="ECO:0007669"/>
    <property type="project" value="TreeGrafter"/>
</dbReference>
<evidence type="ECO:0000313" key="14">
    <source>
        <dbReference type="EMBL" id="GFR99438.1"/>
    </source>
</evidence>
<evidence type="ECO:0000256" key="9">
    <source>
        <dbReference type="ARBA" id="ARBA00023065"/>
    </source>
</evidence>
<keyword evidence="3" id="KW-0109">Calcium transport</keyword>
<dbReference type="InterPro" id="IPR005821">
    <property type="entry name" value="Ion_trans_dom"/>
</dbReference>
<keyword evidence="8 12" id="KW-1133">Transmembrane helix</keyword>
<dbReference type="AlphaFoldDB" id="A0AAV4HQV3"/>
<reference evidence="14 15" key="1">
    <citation type="journal article" date="2021" name="Elife">
        <title>Chloroplast acquisition without the gene transfer in kleptoplastic sea slugs, Plakobranchus ocellatus.</title>
        <authorList>
            <person name="Maeda T."/>
            <person name="Takahashi S."/>
            <person name="Yoshida T."/>
            <person name="Shimamura S."/>
            <person name="Takaki Y."/>
            <person name="Nagai Y."/>
            <person name="Toyoda A."/>
            <person name="Suzuki Y."/>
            <person name="Arimoto A."/>
            <person name="Ishii H."/>
            <person name="Satoh N."/>
            <person name="Nishiyama T."/>
            <person name="Hasebe M."/>
            <person name="Maruyama T."/>
            <person name="Minagawa J."/>
            <person name="Obokata J."/>
            <person name="Shigenobu S."/>
        </authorList>
    </citation>
    <scope>NUCLEOTIDE SEQUENCE [LARGE SCALE GENOMIC DNA]</scope>
</reference>
<dbReference type="InterPro" id="IPR027359">
    <property type="entry name" value="Volt_channel_dom_sf"/>
</dbReference>